<proteinExistence type="predicted"/>
<protein>
    <recommendedName>
        <fullName evidence="4">Glycosyltransferase RgtA/B/C/D-like domain-containing protein</fullName>
    </recommendedName>
</protein>
<evidence type="ECO:0000313" key="2">
    <source>
        <dbReference type="EMBL" id="PIY71599.1"/>
    </source>
</evidence>
<dbReference type="EMBL" id="PFLI01000183">
    <property type="protein sequence ID" value="PIY71599.1"/>
    <property type="molecule type" value="Genomic_DNA"/>
</dbReference>
<dbReference type="Proteomes" id="UP000229401">
    <property type="component" value="Unassembled WGS sequence"/>
</dbReference>
<gene>
    <name evidence="2" type="ORF">COY87_05310</name>
</gene>
<evidence type="ECO:0000256" key="1">
    <source>
        <dbReference type="SAM" id="Phobius"/>
    </source>
</evidence>
<name>A0A2M7QH10_9BACT</name>
<dbReference type="AlphaFoldDB" id="A0A2M7QH10"/>
<organism evidence="2 3">
    <name type="scientific">Candidatus Roizmanbacteria bacterium CG_4_10_14_0_8_um_filter_33_9</name>
    <dbReference type="NCBI Taxonomy" id="1974826"/>
    <lineage>
        <taxon>Bacteria</taxon>
        <taxon>Candidatus Roizmaniibacteriota</taxon>
    </lineage>
</organism>
<feature type="transmembrane region" description="Helical" evidence="1">
    <location>
        <begin position="77"/>
        <end position="105"/>
    </location>
</feature>
<feature type="transmembrane region" description="Helical" evidence="1">
    <location>
        <begin position="12"/>
        <end position="31"/>
    </location>
</feature>
<feature type="non-terminal residue" evidence="2">
    <location>
        <position position="106"/>
    </location>
</feature>
<keyword evidence="1" id="KW-1133">Transmembrane helix</keyword>
<reference evidence="3" key="1">
    <citation type="submission" date="2017-09" db="EMBL/GenBank/DDBJ databases">
        <title>Depth-based differentiation of microbial function through sediment-hosted aquifers and enrichment of novel symbionts in the deep terrestrial subsurface.</title>
        <authorList>
            <person name="Probst A.J."/>
            <person name="Ladd B."/>
            <person name="Jarett J.K."/>
            <person name="Geller-Mcgrath D.E."/>
            <person name="Sieber C.M.K."/>
            <person name="Emerson J.B."/>
            <person name="Anantharaman K."/>
            <person name="Thomas B.C."/>
            <person name="Malmstrom R."/>
            <person name="Stieglmeier M."/>
            <person name="Klingl A."/>
            <person name="Woyke T."/>
            <person name="Ryan C.M."/>
            <person name="Banfield J.F."/>
        </authorList>
    </citation>
    <scope>NUCLEOTIDE SEQUENCE [LARGE SCALE GENOMIC DNA]</scope>
</reference>
<keyword evidence="1" id="KW-0812">Transmembrane</keyword>
<evidence type="ECO:0008006" key="4">
    <source>
        <dbReference type="Google" id="ProtNLM"/>
    </source>
</evidence>
<accession>A0A2M7QH10</accession>
<sequence length="106" mass="12435">MILTQLKKNKQIVYVFIFIFLIATFVFLRLYNIKNSIEFWGDIGRDHEKLMEWLQTGKPPLLGPNTSVLPILNQSAWFYYLIFPVFLLTHSGLSMTYTVTILTVFL</sequence>
<evidence type="ECO:0000313" key="3">
    <source>
        <dbReference type="Proteomes" id="UP000229401"/>
    </source>
</evidence>
<keyword evidence="1" id="KW-0472">Membrane</keyword>
<comment type="caution">
    <text evidence="2">The sequence shown here is derived from an EMBL/GenBank/DDBJ whole genome shotgun (WGS) entry which is preliminary data.</text>
</comment>